<dbReference type="Proteomes" id="UP001239462">
    <property type="component" value="Unassembled WGS sequence"/>
</dbReference>
<sequence length="153" mass="17591">MNLNEVAIALEHRLDGPCGFVDFLAMTWQCSHVRFVRGLWDADDYSREETLAWILKRGDEDYKDNWNDSLLHSHCRAVPIAEIASSIDALTKEIENSDHVANPLPLPIRHSDLTNIVMPVSIQGLALYDYGPTAVYVWQRQSEFNYLEIHYES</sequence>
<dbReference type="RefSeq" id="WP_289167577.1">
    <property type="nucleotide sequence ID" value="NZ_JASZZN010000057.1"/>
</dbReference>
<evidence type="ECO:0000313" key="2">
    <source>
        <dbReference type="Proteomes" id="UP001239462"/>
    </source>
</evidence>
<evidence type="ECO:0000313" key="1">
    <source>
        <dbReference type="EMBL" id="MDM4019446.1"/>
    </source>
</evidence>
<keyword evidence="2" id="KW-1185">Reference proteome</keyword>
<proteinExistence type="predicted"/>
<reference evidence="1 2" key="1">
    <citation type="submission" date="2023-06" db="EMBL/GenBank/DDBJ databases">
        <title>Roseiconus lacunae JC819 isolated from Gulf of Mannar region, Tamil Nadu.</title>
        <authorList>
            <person name="Pk S."/>
            <person name="Ch S."/>
            <person name="Ch V.R."/>
        </authorList>
    </citation>
    <scope>NUCLEOTIDE SEQUENCE [LARGE SCALE GENOMIC DNA]</scope>
    <source>
        <strain evidence="1 2">JC819</strain>
    </source>
</reference>
<dbReference type="EMBL" id="JASZZN010000057">
    <property type="protein sequence ID" value="MDM4019446.1"/>
    <property type="molecule type" value="Genomic_DNA"/>
</dbReference>
<gene>
    <name evidence="1" type="ORF">QTN89_28595</name>
</gene>
<accession>A0ABT7PSI3</accession>
<protein>
    <submittedName>
        <fullName evidence="1">Uncharacterized protein</fullName>
    </submittedName>
</protein>
<comment type="caution">
    <text evidence="1">The sequence shown here is derived from an EMBL/GenBank/DDBJ whole genome shotgun (WGS) entry which is preliminary data.</text>
</comment>
<name>A0ABT7PSI3_9BACT</name>
<organism evidence="1 2">
    <name type="scientific">Roseiconus lacunae</name>
    <dbReference type="NCBI Taxonomy" id="2605694"/>
    <lineage>
        <taxon>Bacteria</taxon>
        <taxon>Pseudomonadati</taxon>
        <taxon>Planctomycetota</taxon>
        <taxon>Planctomycetia</taxon>
        <taxon>Pirellulales</taxon>
        <taxon>Pirellulaceae</taxon>
        <taxon>Roseiconus</taxon>
    </lineage>
</organism>